<sequence length="36" mass="4485">MLIYYRIESYVFVNVTVKSSLKLIYYRIERIQTPRE</sequence>
<dbReference type="AlphaFoldDB" id="A0A8F5GTE0"/>
<dbReference type="EMBL" id="CP077717">
    <property type="protein sequence ID" value="QXJ28859.1"/>
    <property type="molecule type" value="Genomic_DNA"/>
</dbReference>
<proteinExistence type="predicted"/>
<gene>
    <name evidence="1" type="ORF">J5U23_01728</name>
</gene>
<evidence type="ECO:0000313" key="1">
    <source>
        <dbReference type="EMBL" id="QXJ28859.1"/>
    </source>
</evidence>
<dbReference type="Proteomes" id="UP000694018">
    <property type="component" value="Chromosome"/>
</dbReference>
<reference evidence="1" key="1">
    <citation type="journal article" date="2021" name="Environ. Microbiol.">
        <title>New insights into the diversity and evolution of the archaeal mobilome from three complete genomes of Saccharolobus shibatae.</title>
        <authorList>
            <person name="Medvedeva S."/>
            <person name="Brandt D."/>
            <person name="Cvirkaite-Krupovic V."/>
            <person name="Liu Y."/>
            <person name="Severinov K."/>
            <person name="Ishino S."/>
            <person name="Ishino Y."/>
            <person name="Prangishvili D."/>
            <person name="Kalinowski J."/>
            <person name="Krupovic M."/>
        </authorList>
    </citation>
    <scope>NUCLEOTIDE SEQUENCE</scope>
    <source>
        <strain evidence="1">B12</strain>
    </source>
</reference>
<organism evidence="1 2">
    <name type="scientific">Saccharolobus shibatae (strain ATCC 51178 / DSM 5389 / JCM 8931 / NBRC 15437 / B12)</name>
    <name type="common">Sulfolobus shibatae</name>
    <dbReference type="NCBI Taxonomy" id="523848"/>
    <lineage>
        <taxon>Archaea</taxon>
        <taxon>Thermoproteota</taxon>
        <taxon>Thermoprotei</taxon>
        <taxon>Sulfolobales</taxon>
        <taxon>Sulfolobaceae</taxon>
        <taxon>Saccharolobus</taxon>
    </lineage>
</organism>
<protein>
    <submittedName>
        <fullName evidence="1">Uncharacterized protein</fullName>
    </submittedName>
</protein>
<dbReference type="KEGG" id="sshi:J5U23_01728"/>
<accession>A0A8F5GTE0</accession>
<name>A0A8F5GTE0_SACSH</name>
<evidence type="ECO:0000313" key="2">
    <source>
        <dbReference type="Proteomes" id="UP000694018"/>
    </source>
</evidence>